<dbReference type="GO" id="GO:0060271">
    <property type="term" value="P:cilium assembly"/>
    <property type="evidence" value="ECO:0007669"/>
    <property type="project" value="TreeGrafter"/>
</dbReference>
<feature type="region of interest" description="Disordered" evidence="1">
    <location>
        <begin position="1515"/>
        <end position="1545"/>
    </location>
</feature>
<dbReference type="EMBL" id="CASHTH010000206">
    <property type="protein sequence ID" value="CAI7994021.1"/>
    <property type="molecule type" value="Genomic_DNA"/>
</dbReference>
<sequence>MMKATSVLQGLLPDLWRNHKCRKRVREVCSDEVVWRAQANLLLAQCLLNQLLKKFRAEDEEEEEEVEGRGVQTVSHSLRAGLIMEGDIPTYPPVTPGYSVTLGGTKPDPLTGEKFTRPPSPGLPRCPLEVLRELMRCMQRAVVLAGRGRQWLVLQNSCRCLWNTIHCLVSYLTSGERTNTPRANREDGDISVAAVYGLASKPLYMALEAVTDLVTAYGMPLPIRQDTALEPDFLFLRRFSLLSLHTMLAQEHWEGLVAAGLRLCEGVRVGREWVGEMLPIILEGQARLARRVTEHSSDLQRKAIEPAAHFDPGSEGHDIYGKTGHALARVCVPLQPQTVLDRLQTTDSPPGRGAGVEIVKTCKVLLAQYLSGSTSGGLEEAAAPPTHQLPLLITHYTEAVSQLEAIITGGEDSGQHQGTVVVPTASLLHDLSSLHLHSNNRKEAGVQWEKGLRQLLHCSDGEEPRTWWKRDEGRGGGGKDIQKCGTTGTMLAAVLAVKIARYVHANKARVSLQYLLTAASLFRSIPVSSLPHLSLPSSFLRPSSSSVSATNLPVGINLFDDPLLCDPMTSLDSLAYCSRELVERKYPLKALPVLWLYWQTAHGHCRSPPHTLLCQSLRLQALTHLHMFPEALSLLGEVLGGRGVPQVSCDCDIPSDSSDITAAAAGFSDSLPLTHTSNVKALKLLMNRELPTSVASCCGREALVRFSLARAELYIALASTSPTLPPASVLTRGFSTGATQPSPSPSPSATTPVPSPSVLPPPSSTKPGSHSTSERHTQLISSLLLENAERTLHNSFLSLSSLSSASELRARGYLALSKLALSRHNSPTATKLSLATLRVLQSSSLSISCHSVARRLWLEARLSLTASLVGKREINGEAMLDCTAQCQEGVKEAEEFGDMELCAQFHFTAALHSLSLSPPNVAAIMRHSQSCLQTLASLPFLSPPFFLLHARSTLLLCDAGCHGSHVTSHDATLVYQRLVKKLRKQIEGPVSCSAYHPLLPLLSSALLRLSLFTSHFTDNDGPPAGKDRPPTAKDGPPAAKDGPPTAKVGTKDGPAAGKDDPLSMCQEGLDLLERSVLHPDLCLKSSLISQKVSLIWRDPATERAQLTKELLLAITSFSDNKVDYRKLFISCFEVAWLLCEAIPQQEAPPTEAPPTIKPKISRSVSGLAKKTSPSRSTREGTETRRVRSLPDLTRKETYNAWCAVKTARRSLQAKECLQGLTSQLHHPELSKPLSDKALGDLPEFALTELCHGGEDSTLSCLLSSSEAPPAELLLPRAQPVPATKITWFQMVSYAYSLLTRCFWPQTLTPSPNSQLPNIHTLTPSLHSQYQAVASFLQYRLPVFSSSCSLPSLPPSLLPTAPPPSAKPQLHQHLGASEGEMTVVWHRPQPNSHLALHISSDRRAGLLLNKSRNDSGEKYATDSADRAETAVLDEVTSKSHDLDDVTSGSRDQKDDIILGLFGFNRKAVKPPPQSGPPVTPAVEVFAVSVRSGDLDQLRHTWRQLSGAAQGLLDNRLAGRPISRSPSRQRKQVEKNQQVQASMKEKLADGVKELSKALGRVANEEEELPHLEQHLLSAVLSLLPPPSLPSSLTSHGDTFHFLHHLFHTTSPAHCHTH</sequence>
<gene>
    <name evidence="2" type="ORF">GBAR_LOCUS1365</name>
</gene>
<keyword evidence="2" id="KW-0282">Flagellum</keyword>
<keyword evidence="2" id="KW-0966">Cell projection</keyword>
<organism evidence="2 3">
    <name type="scientific">Geodia barretti</name>
    <name type="common">Barrett's horny sponge</name>
    <dbReference type="NCBI Taxonomy" id="519541"/>
    <lineage>
        <taxon>Eukaryota</taxon>
        <taxon>Metazoa</taxon>
        <taxon>Porifera</taxon>
        <taxon>Demospongiae</taxon>
        <taxon>Heteroscleromorpha</taxon>
        <taxon>Tetractinellida</taxon>
        <taxon>Astrophorina</taxon>
        <taxon>Geodiidae</taxon>
        <taxon>Geodia</taxon>
    </lineage>
</organism>
<dbReference type="Proteomes" id="UP001174909">
    <property type="component" value="Unassembled WGS sequence"/>
</dbReference>
<keyword evidence="3" id="KW-1185">Reference proteome</keyword>
<feature type="region of interest" description="Disordered" evidence="1">
    <location>
        <begin position="728"/>
        <end position="776"/>
    </location>
</feature>
<evidence type="ECO:0000313" key="2">
    <source>
        <dbReference type="EMBL" id="CAI7994021.1"/>
    </source>
</evidence>
<reference evidence="2" key="1">
    <citation type="submission" date="2023-03" db="EMBL/GenBank/DDBJ databases">
        <authorList>
            <person name="Steffen K."/>
            <person name="Cardenas P."/>
        </authorList>
    </citation>
    <scope>NUCLEOTIDE SEQUENCE</scope>
</reference>
<proteinExistence type="predicted"/>
<evidence type="ECO:0000313" key="3">
    <source>
        <dbReference type="Proteomes" id="UP001174909"/>
    </source>
</evidence>
<name>A0AA35QVP1_GEOBA</name>
<dbReference type="PANTHER" id="PTHR33487:SF1">
    <property type="entry name" value="CILIA- AND FLAGELLA-ASSOCIATED PROTEIN 54"/>
    <property type="match status" value="1"/>
</dbReference>
<feature type="region of interest" description="Disordered" evidence="1">
    <location>
        <begin position="1146"/>
        <end position="1185"/>
    </location>
</feature>
<feature type="region of interest" description="Disordered" evidence="1">
    <location>
        <begin position="1018"/>
        <end position="1060"/>
    </location>
</feature>
<comment type="caution">
    <text evidence="2">The sequence shown here is derived from an EMBL/GenBank/DDBJ whole genome shotgun (WGS) entry which is preliminary data.</text>
</comment>
<feature type="compositionally biased region" description="Basic and acidic residues" evidence="1">
    <location>
        <begin position="1176"/>
        <end position="1185"/>
    </location>
</feature>
<feature type="compositionally biased region" description="Pro residues" evidence="1">
    <location>
        <begin position="753"/>
        <end position="764"/>
    </location>
</feature>
<accession>A0AA35QVP1</accession>
<protein>
    <submittedName>
        <fullName evidence="2">Cilia- and flagella-associated protein 54</fullName>
    </submittedName>
</protein>
<dbReference type="PANTHER" id="PTHR33487">
    <property type="entry name" value="CILIA- AND FLAGELLA-ASSOCIATED PROTEIN 54"/>
    <property type="match status" value="1"/>
</dbReference>
<evidence type="ECO:0000256" key="1">
    <source>
        <dbReference type="SAM" id="MobiDB-lite"/>
    </source>
</evidence>
<keyword evidence="2" id="KW-0969">Cilium</keyword>
<feature type="compositionally biased region" description="Low complexity" evidence="1">
    <location>
        <begin position="735"/>
        <end position="752"/>
    </location>
</feature>